<evidence type="ECO:0000256" key="1">
    <source>
        <dbReference type="ARBA" id="ARBA00022801"/>
    </source>
</evidence>
<accession>A0ABX1YLS6</accession>
<dbReference type="PANTHER" id="PTHR48081">
    <property type="entry name" value="AB HYDROLASE SUPERFAMILY PROTEIN C4A8.06C"/>
    <property type="match status" value="1"/>
</dbReference>
<name>A0ABX1YLS6_9BACL</name>
<dbReference type="InterPro" id="IPR050300">
    <property type="entry name" value="GDXG_lipolytic_enzyme"/>
</dbReference>
<dbReference type="Pfam" id="PF07859">
    <property type="entry name" value="Abhydrolase_3"/>
    <property type="match status" value="1"/>
</dbReference>
<dbReference type="Gene3D" id="3.40.50.1820">
    <property type="entry name" value="alpha/beta hydrolase"/>
    <property type="match status" value="1"/>
</dbReference>
<sequence length="228" mass="24444">MICPSITPAGQLQAISNQLKHNKPSPGQPAQEIRAALAESAAQLPVLNGVQVEQVRTERFSGEWVRTGGKKDAHWDTKVILYFHGGGFVAGSCAVYRDLAARLSAASGIAVMTVEYRLAPEFRYPAAGEDCLSAYQWLLDQGFKSGHIIFGGDSVGATLALMTLISLRDEGKALPGGAFLLSPHGDLVHLDGESYTSRADRDPTGSRETNQRILEDYLGEYAGEAPAL</sequence>
<reference evidence="3 4" key="1">
    <citation type="submission" date="2019-10" db="EMBL/GenBank/DDBJ databases">
        <title>Description of Paenibacillus terricola sp. nov.</title>
        <authorList>
            <person name="Carlier A."/>
            <person name="Qi S."/>
        </authorList>
    </citation>
    <scope>NUCLEOTIDE SEQUENCE [LARGE SCALE GENOMIC DNA]</scope>
    <source>
        <strain evidence="3 4">LMG 31459</strain>
    </source>
</reference>
<dbReference type="PANTHER" id="PTHR48081:SF8">
    <property type="entry name" value="ALPHA_BETA HYDROLASE FOLD-3 DOMAIN-CONTAINING PROTEIN-RELATED"/>
    <property type="match status" value="1"/>
</dbReference>
<dbReference type="InterPro" id="IPR029058">
    <property type="entry name" value="AB_hydrolase_fold"/>
</dbReference>
<protein>
    <submittedName>
        <fullName evidence="3">Alpha/beta hydrolase fold domain-containing protein</fullName>
    </submittedName>
</protein>
<dbReference type="GO" id="GO:0016787">
    <property type="term" value="F:hydrolase activity"/>
    <property type="evidence" value="ECO:0007669"/>
    <property type="project" value="UniProtKB-KW"/>
</dbReference>
<comment type="caution">
    <text evidence="3">The sequence shown here is derived from an EMBL/GenBank/DDBJ whole genome shotgun (WGS) entry which is preliminary data.</text>
</comment>
<evidence type="ECO:0000259" key="2">
    <source>
        <dbReference type="Pfam" id="PF07859"/>
    </source>
</evidence>
<gene>
    <name evidence="3" type="ORF">GC101_24365</name>
</gene>
<feature type="domain" description="Alpha/beta hydrolase fold-3" evidence="2">
    <location>
        <begin position="80"/>
        <end position="220"/>
    </location>
</feature>
<dbReference type="Proteomes" id="UP000596857">
    <property type="component" value="Unassembled WGS sequence"/>
</dbReference>
<dbReference type="InterPro" id="IPR013094">
    <property type="entry name" value="AB_hydrolase_3"/>
</dbReference>
<keyword evidence="1 3" id="KW-0378">Hydrolase</keyword>
<dbReference type="SUPFAM" id="SSF53474">
    <property type="entry name" value="alpha/beta-Hydrolases"/>
    <property type="match status" value="1"/>
</dbReference>
<proteinExistence type="predicted"/>
<dbReference type="EMBL" id="WHOB01000069">
    <property type="protein sequence ID" value="NOU82003.1"/>
    <property type="molecule type" value="Genomic_DNA"/>
</dbReference>
<organism evidence="3 4">
    <name type="scientific">Paenibacillus phytohabitans</name>
    <dbReference type="NCBI Taxonomy" id="2654978"/>
    <lineage>
        <taxon>Bacteria</taxon>
        <taxon>Bacillati</taxon>
        <taxon>Bacillota</taxon>
        <taxon>Bacilli</taxon>
        <taxon>Bacillales</taxon>
        <taxon>Paenibacillaceae</taxon>
        <taxon>Paenibacillus</taxon>
    </lineage>
</organism>
<evidence type="ECO:0000313" key="3">
    <source>
        <dbReference type="EMBL" id="NOU82003.1"/>
    </source>
</evidence>
<evidence type="ECO:0000313" key="4">
    <source>
        <dbReference type="Proteomes" id="UP000596857"/>
    </source>
</evidence>
<keyword evidence="4" id="KW-1185">Reference proteome</keyword>